<dbReference type="Proteomes" id="UP001166286">
    <property type="component" value="Unassembled WGS sequence"/>
</dbReference>
<evidence type="ECO:0000313" key="2">
    <source>
        <dbReference type="EMBL" id="KAK0507911.1"/>
    </source>
</evidence>
<protein>
    <submittedName>
        <fullName evidence="2">Uncharacterized protein</fullName>
    </submittedName>
</protein>
<gene>
    <name evidence="2" type="ORF">JMJ35_009800</name>
</gene>
<sequence>MPSLSTVQYEDSSINNEIRNFKVGIRFEHIGSDSSALDPTATKESFIKKKHWCLVFTPQTLNPSSCSRVELKRAGKGLAFVATSVLGELAAHPLGVWAGCVQDIKELMDDHPMNKSFAKYSAWHNNCQHWVATLLVLLEAQCVKKPNRSFHIQYRKRYRKVLSALAETGVLLYNKPNPLFQGATNSSMPAGVAAAGLLGMAATAATTVAIELPAAGLMGLLGATETFVIGTTATAGATAAMIALPIVGAGVIVGGVVLLIDHLEWKDKTMFRDPRCR</sequence>
<comment type="caution">
    <text evidence="2">The sequence shown here is derived from an EMBL/GenBank/DDBJ whole genome shotgun (WGS) entry which is preliminary data.</text>
</comment>
<keyword evidence="1" id="KW-0812">Transmembrane</keyword>
<accession>A0AA39U500</accession>
<evidence type="ECO:0000313" key="3">
    <source>
        <dbReference type="Proteomes" id="UP001166286"/>
    </source>
</evidence>
<keyword evidence="1" id="KW-1133">Transmembrane helix</keyword>
<name>A0AA39U500_9LECA</name>
<dbReference type="EMBL" id="JAFEKC020000022">
    <property type="protein sequence ID" value="KAK0507911.1"/>
    <property type="molecule type" value="Genomic_DNA"/>
</dbReference>
<feature type="transmembrane region" description="Helical" evidence="1">
    <location>
        <begin position="239"/>
        <end position="260"/>
    </location>
</feature>
<keyword evidence="1" id="KW-0472">Membrane</keyword>
<organism evidence="2 3">
    <name type="scientific">Cladonia borealis</name>
    <dbReference type="NCBI Taxonomy" id="184061"/>
    <lineage>
        <taxon>Eukaryota</taxon>
        <taxon>Fungi</taxon>
        <taxon>Dikarya</taxon>
        <taxon>Ascomycota</taxon>
        <taxon>Pezizomycotina</taxon>
        <taxon>Lecanoromycetes</taxon>
        <taxon>OSLEUM clade</taxon>
        <taxon>Lecanoromycetidae</taxon>
        <taxon>Lecanorales</taxon>
        <taxon>Lecanorineae</taxon>
        <taxon>Cladoniaceae</taxon>
        <taxon>Cladonia</taxon>
    </lineage>
</organism>
<dbReference type="AlphaFoldDB" id="A0AA39U500"/>
<proteinExistence type="predicted"/>
<keyword evidence="3" id="KW-1185">Reference proteome</keyword>
<evidence type="ECO:0000256" key="1">
    <source>
        <dbReference type="SAM" id="Phobius"/>
    </source>
</evidence>
<reference evidence="2" key="1">
    <citation type="submission" date="2023-03" db="EMBL/GenBank/DDBJ databases">
        <title>Complete genome of Cladonia borealis.</title>
        <authorList>
            <person name="Park H."/>
        </authorList>
    </citation>
    <scope>NUCLEOTIDE SEQUENCE</scope>
    <source>
        <strain evidence="2">ANT050790</strain>
    </source>
</reference>